<accession>A0A6I6IIF7</accession>
<dbReference type="AlphaFoldDB" id="A0A6I6IIF7"/>
<gene>
    <name evidence="1" type="ORF">EI983_00120</name>
</gene>
<reference evidence="1 2" key="1">
    <citation type="submission" date="2018-12" db="EMBL/GenBank/DDBJ databases">
        <title>Complete genome sequence of Roseovarius sp. MME-070.</title>
        <authorList>
            <person name="Nam Y.-D."/>
            <person name="Kang J."/>
            <person name="Chung W.-H."/>
            <person name="Park Y.S."/>
        </authorList>
    </citation>
    <scope>NUCLEOTIDE SEQUENCE [LARGE SCALE GENOMIC DNA]</scope>
    <source>
        <strain evidence="1 2">MME-070</strain>
        <plasmid evidence="2">pmme07001</plasmid>
    </source>
</reference>
<keyword evidence="1" id="KW-0614">Plasmid</keyword>
<keyword evidence="2" id="KW-1185">Reference proteome</keyword>
<organism evidence="1 2">
    <name type="scientific">Roseovarius faecimaris</name>
    <dbReference type="NCBI Taxonomy" id="2494550"/>
    <lineage>
        <taxon>Bacteria</taxon>
        <taxon>Pseudomonadati</taxon>
        <taxon>Pseudomonadota</taxon>
        <taxon>Alphaproteobacteria</taxon>
        <taxon>Rhodobacterales</taxon>
        <taxon>Roseobacteraceae</taxon>
        <taxon>Roseovarius</taxon>
    </lineage>
</organism>
<sequence>MINHISTKTGAKVSEGSYGVSFSTPAWVLHQVATVPELTVQGYSEGGWGKNHDIVCVTKPSDLRIV</sequence>
<protein>
    <submittedName>
        <fullName evidence="1">Uncharacterized protein</fullName>
    </submittedName>
</protein>
<evidence type="ECO:0000313" key="2">
    <source>
        <dbReference type="Proteomes" id="UP000428330"/>
    </source>
</evidence>
<dbReference type="OrthoDB" id="4014363at2"/>
<dbReference type="RefSeq" id="WP_157705198.1">
    <property type="nucleotide sequence ID" value="NZ_CP034347.1"/>
</dbReference>
<proteinExistence type="predicted"/>
<dbReference type="EMBL" id="CP034347">
    <property type="protein sequence ID" value="QGX96760.1"/>
    <property type="molecule type" value="Genomic_DNA"/>
</dbReference>
<evidence type="ECO:0000313" key="1">
    <source>
        <dbReference type="EMBL" id="QGX96760.1"/>
    </source>
</evidence>
<geneLocation type="plasmid" evidence="2">
    <name>pmme07001</name>
</geneLocation>
<dbReference type="KEGG" id="rom:EI983_00120"/>
<dbReference type="Proteomes" id="UP000428330">
    <property type="component" value="Plasmid pMME07001"/>
</dbReference>
<name>A0A6I6IIF7_9RHOB</name>